<evidence type="ECO:0000256" key="2">
    <source>
        <dbReference type="PROSITE-ProRule" id="PRU00221"/>
    </source>
</evidence>
<evidence type="ECO:0000313" key="6">
    <source>
        <dbReference type="Xenbase" id="XB-GENE-5882190"/>
    </source>
</evidence>
<keyword evidence="2" id="KW-0853">WD repeat</keyword>
<dbReference type="InterPro" id="IPR053053">
    <property type="entry name" value="WD_repeat_protein"/>
</dbReference>
<dbReference type="Proteomes" id="UP000008143">
    <property type="component" value="Chromosome 8"/>
</dbReference>
<accession>A0A6I8Q668</accession>
<dbReference type="Gene3D" id="2.130.10.10">
    <property type="entry name" value="YVTN repeat-like/Quinoprotein amine dehydrogenase"/>
    <property type="match status" value="1"/>
</dbReference>
<dbReference type="Pfam" id="PF00400">
    <property type="entry name" value="WD40"/>
    <property type="match status" value="4"/>
</dbReference>
<dbReference type="AlphaFoldDB" id="A0A6I8Q668"/>
<dbReference type="RefSeq" id="XP_002936634.1">
    <property type="nucleotide sequence ID" value="XM_002936588.5"/>
</dbReference>
<dbReference type="KEGG" id="xtr:100127875"/>
<dbReference type="PANTHER" id="PTHR44566">
    <property type="entry name" value="TRANSDUCIN/WD40 REPEAT-LIKE SUPERFAMILY PROTEIN"/>
    <property type="match status" value="1"/>
</dbReference>
<keyword evidence="4" id="KW-1185">Reference proteome</keyword>
<dbReference type="Bgee" id="ENSXETG00000002523">
    <property type="expression patterns" value="Expressed in egg cell and 9 other cell types or tissues"/>
</dbReference>
<dbReference type="PROSITE" id="PS50082">
    <property type="entry name" value="WD_REPEATS_2"/>
    <property type="match status" value="4"/>
</dbReference>
<evidence type="ECO:0000313" key="5">
    <source>
        <dbReference type="RefSeq" id="XP_002936634.1"/>
    </source>
</evidence>
<dbReference type="SMART" id="SM00320">
    <property type="entry name" value="WD40"/>
    <property type="match status" value="5"/>
</dbReference>
<dbReference type="PROSITE" id="PS50294">
    <property type="entry name" value="WD_REPEATS_REGION"/>
    <property type="match status" value="2"/>
</dbReference>
<name>A0A6I8Q668_XENTR</name>
<organism evidence="3">
    <name type="scientific">Xenopus tropicalis</name>
    <name type="common">Western clawed frog</name>
    <name type="synonym">Silurana tropicalis</name>
    <dbReference type="NCBI Taxonomy" id="8364"/>
    <lineage>
        <taxon>Eukaryota</taxon>
        <taxon>Metazoa</taxon>
        <taxon>Chordata</taxon>
        <taxon>Craniata</taxon>
        <taxon>Vertebrata</taxon>
        <taxon>Euteleostomi</taxon>
        <taxon>Amphibia</taxon>
        <taxon>Batrachia</taxon>
        <taxon>Anura</taxon>
        <taxon>Pipoidea</taxon>
        <taxon>Pipidae</taxon>
        <taxon>Xenopodinae</taxon>
        <taxon>Xenopus</taxon>
        <taxon>Silurana</taxon>
    </lineage>
</organism>
<dbReference type="PANTHER" id="PTHR44566:SF1">
    <property type="entry name" value="WD REPEAT-CONTAINING PROTEIN 25"/>
    <property type="match status" value="1"/>
</dbReference>
<feature type="repeat" description="WD" evidence="2">
    <location>
        <begin position="227"/>
        <end position="268"/>
    </location>
</feature>
<dbReference type="OrthoDB" id="256303at2759"/>
<proteinExistence type="predicted"/>
<dbReference type="InterPro" id="IPR001680">
    <property type="entry name" value="WD40_rpt"/>
</dbReference>
<dbReference type="GeneTree" id="ENSGT00530000063583"/>
<dbReference type="InterPro" id="IPR036322">
    <property type="entry name" value="WD40_repeat_dom_sf"/>
</dbReference>
<evidence type="ECO:0000256" key="1">
    <source>
        <dbReference type="ARBA" id="ARBA00022737"/>
    </source>
</evidence>
<dbReference type="AGR" id="Xenbase:XB-GENE-5882190"/>
<reference evidence="5" key="3">
    <citation type="submission" date="2025-04" db="UniProtKB">
        <authorList>
            <consortium name="RefSeq"/>
        </authorList>
    </citation>
    <scope>IDENTIFICATION</scope>
    <source>
        <strain evidence="5">Nigerian</strain>
        <tissue evidence="5">Liver and blood</tissue>
    </source>
</reference>
<sequence>MNSLVSYDDSDSDTERTEHLKAFPKEHSVKSFAMSFSSRVYENDDLSKDRTSNMCSGLSSTNKDINKADCHNHAKTYFSGAYSTPSVNATTSFASALRDTKRPASDAADSNTTVKPYIPKRLRQEQLHNNDSVGKVDTVSHTQFSKSIALENVYRVSDYLKPFLLSKYTSTEIPRNLVFQMNEHTGPVNRVQWCPVRQHSHLLLSASMDTTIKIWNGVDSGKCLNTFSHHSGAVRDSQWSACGQKILSGGFDSMLYLTDVETGKALFNARNEFKIGVVRFHPNDHNLCVCGGFSPALRAWDMRTDKVIHIYKAGVQQHFEVLFLPGGKEFLSTTDSVSRDSADRTIIAWDFQTAAKISNQIFHERYTCPSLALHPKESIFVAQTNGNYMALFSTQRPYKMDKKKRFEGHKVEGFAVGCEFSPDGSLLVTGSSEGTVSFYSYHTARIVRSISGDGSACISVNFHPVLSSLLATSYWDGQIRIWQ</sequence>
<dbReference type="Xenbase" id="XB-GENE-5882190">
    <property type="gene designation" value="wdr25"/>
</dbReference>
<keyword evidence="1" id="KW-0677">Repeat</keyword>
<gene>
    <name evidence="3 5 6" type="primary">wdr25</name>
</gene>
<dbReference type="Ensembl" id="ENSXETT00000065557">
    <property type="protein sequence ID" value="ENSXETP00000064003"/>
    <property type="gene ID" value="ENSXETG00000002523"/>
</dbReference>
<evidence type="ECO:0000313" key="4">
    <source>
        <dbReference type="Proteomes" id="UP000008143"/>
    </source>
</evidence>
<feature type="repeat" description="WD" evidence="2">
    <location>
        <begin position="420"/>
        <end position="449"/>
    </location>
</feature>
<feature type="repeat" description="WD" evidence="2">
    <location>
        <begin position="450"/>
        <end position="483"/>
    </location>
</feature>
<dbReference type="GeneID" id="100127875"/>
<dbReference type="InterPro" id="IPR015943">
    <property type="entry name" value="WD40/YVTN_repeat-like_dom_sf"/>
</dbReference>
<feature type="repeat" description="WD" evidence="2">
    <location>
        <begin position="181"/>
        <end position="216"/>
    </location>
</feature>
<protein>
    <submittedName>
        <fullName evidence="3">WD repeat domain 25</fullName>
    </submittedName>
    <submittedName>
        <fullName evidence="5">WD repeat-containing protein 25 isoform X1</fullName>
    </submittedName>
</protein>
<dbReference type="CDD" id="cd00200">
    <property type="entry name" value="WD40"/>
    <property type="match status" value="1"/>
</dbReference>
<reference evidence="3" key="2">
    <citation type="submission" date="2020-05" db="UniProtKB">
        <authorList>
            <consortium name="Ensembl"/>
        </authorList>
    </citation>
    <scope>IDENTIFICATION</scope>
</reference>
<dbReference type="OMA" id="WDYETTA"/>
<dbReference type="CTD" id="79446"/>
<reference evidence="3" key="1">
    <citation type="journal article" date="2010" name="Science">
        <title>The genome of the Western clawed frog Xenopus tropicalis.</title>
        <authorList>
            <person name="Hellsten U."/>
            <person name="Harland R.M."/>
            <person name="Gilchrist M.J."/>
            <person name="Hendrix D."/>
            <person name="Jurka J."/>
            <person name="Kapitonov V."/>
            <person name="Ovcharenko I."/>
            <person name="Putnam N.H."/>
            <person name="Shu S."/>
            <person name="Taher L."/>
            <person name="Blitz I.L."/>
            <person name="Blumberg B."/>
            <person name="Dichmann D.S."/>
            <person name="Dubchak I."/>
            <person name="Amaya E."/>
            <person name="Detter J.C."/>
            <person name="Fletcher R."/>
            <person name="Gerhard D.S."/>
            <person name="Goodstein D."/>
            <person name="Graves T."/>
            <person name="Grigoriev I.V."/>
            <person name="Grimwood J."/>
            <person name="Kawashima T."/>
            <person name="Lindquist E."/>
            <person name="Lucas S.M."/>
            <person name="Mead P.E."/>
            <person name="Mitros T."/>
            <person name="Ogino H."/>
            <person name="Ohta Y."/>
            <person name="Poliakov A.V."/>
            <person name="Pollet N."/>
            <person name="Robert J."/>
            <person name="Salamov A."/>
            <person name="Sater A.K."/>
            <person name="Schmutz J."/>
            <person name="Terry A."/>
            <person name="Vize P.D."/>
            <person name="Warren W.C."/>
            <person name="Wells D."/>
            <person name="Wills A."/>
            <person name="Wilson R.K."/>
            <person name="Zimmerman L.B."/>
            <person name="Zorn A.M."/>
            <person name="Grainger R."/>
            <person name="Grammer T."/>
            <person name="Khokha M.K."/>
            <person name="Richardson P.M."/>
            <person name="Rokhsar D.S."/>
        </authorList>
    </citation>
    <scope>NUCLEOTIDE SEQUENCE [LARGE SCALE GENOMIC DNA]</scope>
    <source>
        <strain evidence="3">Nigerian</strain>
    </source>
</reference>
<evidence type="ECO:0000313" key="3">
    <source>
        <dbReference type="Ensembl" id="ENSXETP00000064003"/>
    </source>
</evidence>
<dbReference type="SUPFAM" id="SSF50978">
    <property type="entry name" value="WD40 repeat-like"/>
    <property type="match status" value="1"/>
</dbReference>